<evidence type="ECO:0000313" key="9">
    <source>
        <dbReference type="EMBL" id="NCD72440.1"/>
    </source>
</evidence>
<comment type="similarity">
    <text evidence="2">Belongs to the SusD family.</text>
</comment>
<dbReference type="Proteomes" id="UP000638732">
    <property type="component" value="Unassembled WGS sequence"/>
</dbReference>
<dbReference type="PROSITE" id="PS51257">
    <property type="entry name" value="PROKAR_LIPOPROTEIN"/>
    <property type="match status" value="1"/>
</dbReference>
<dbReference type="InterPro" id="IPR012944">
    <property type="entry name" value="SusD_RagB_dom"/>
</dbReference>
<dbReference type="Gene3D" id="1.25.40.390">
    <property type="match status" value="1"/>
</dbReference>
<evidence type="ECO:0000259" key="8">
    <source>
        <dbReference type="Pfam" id="PF14322"/>
    </source>
</evidence>
<dbReference type="InterPro" id="IPR011990">
    <property type="entry name" value="TPR-like_helical_dom_sf"/>
</dbReference>
<dbReference type="Pfam" id="PF14322">
    <property type="entry name" value="SusD-like_3"/>
    <property type="match status" value="1"/>
</dbReference>
<feature type="domain" description="SusD-like N-terminal" evidence="8">
    <location>
        <begin position="85"/>
        <end position="241"/>
    </location>
</feature>
<proteinExistence type="inferred from homology"/>
<evidence type="ECO:0000256" key="6">
    <source>
        <dbReference type="SAM" id="SignalP"/>
    </source>
</evidence>
<dbReference type="RefSeq" id="WP_166588385.1">
    <property type="nucleotide sequence ID" value="NZ_WWEO01000045.1"/>
</dbReference>
<dbReference type="EMBL" id="WWEO01000045">
    <property type="protein sequence ID" value="NCD72440.1"/>
    <property type="molecule type" value="Genomic_DNA"/>
</dbReference>
<reference evidence="9" key="2">
    <citation type="submission" date="2020-10" db="EMBL/GenBank/DDBJ databases">
        <title>Mucilaginibacter sp. nov., isolated from soil.</title>
        <authorList>
            <person name="Jeon C.O."/>
        </authorList>
    </citation>
    <scope>NUCLEOTIDE SEQUENCE</scope>
    <source>
        <strain evidence="9">R11</strain>
    </source>
</reference>
<evidence type="ECO:0000256" key="1">
    <source>
        <dbReference type="ARBA" id="ARBA00004442"/>
    </source>
</evidence>
<evidence type="ECO:0000259" key="7">
    <source>
        <dbReference type="Pfam" id="PF07980"/>
    </source>
</evidence>
<evidence type="ECO:0000256" key="4">
    <source>
        <dbReference type="ARBA" id="ARBA00023136"/>
    </source>
</evidence>
<name>A0A965ZKN0_9SPHI</name>
<dbReference type="Pfam" id="PF07980">
    <property type="entry name" value="SusD_RagB"/>
    <property type="match status" value="1"/>
</dbReference>
<evidence type="ECO:0000313" key="10">
    <source>
        <dbReference type="Proteomes" id="UP000638732"/>
    </source>
</evidence>
<organism evidence="9 10">
    <name type="scientific">Mucilaginibacter agri</name>
    <dbReference type="NCBI Taxonomy" id="2695265"/>
    <lineage>
        <taxon>Bacteria</taxon>
        <taxon>Pseudomonadati</taxon>
        <taxon>Bacteroidota</taxon>
        <taxon>Sphingobacteriia</taxon>
        <taxon>Sphingobacteriales</taxon>
        <taxon>Sphingobacteriaceae</taxon>
        <taxon>Mucilaginibacter</taxon>
    </lineage>
</organism>
<evidence type="ECO:0000256" key="5">
    <source>
        <dbReference type="ARBA" id="ARBA00023237"/>
    </source>
</evidence>
<keyword evidence="10" id="KW-1185">Reference proteome</keyword>
<dbReference type="SUPFAM" id="SSF48452">
    <property type="entry name" value="TPR-like"/>
    <property type="match status" value="1"/>
</dbReference>
<comment type="caution">
    <text evidence="9">The sequence shown here is derived from an EMBL/GenBank/DDBJ whole genome shotgun (WGS) entry which is preliminary data.</text>
</comment>
<comment type="subcellular location">
    <subcellularLocation>
        <location evidence="1">Cell outer membrane</location>
    </subcellularLocation>
</comment>
<keyword evidence="5" id="KW-0998">Cell outer membrane</keyword>
<feature type="chain" id="PRO_5038088174" evidence="6">
    <location>
        <begin position="24"/>
        <end position="569"/>
    </location>
</feature>
<protein>
    <submittedName>
        <fullName evidence="9">RagB/SusD family nutrient uptake outer membrane protein</fullName>
    </submittedName>
</protein>
<feature type="domain" description="RagB/SusD" evidence="7">
    <location>
        <begin position="302"/>
        <end position="569"/>
    </location>
</feature>
<gene>
    <name evidence="9" type="ORF">GSY63_23950</name>
</gene>
<evidence type="ECO:0000256" key="2">
    <source>
        <dbReference type="ARBA" id="ARBA00006275"/>
    </source>
</evidence>
<keyword evidence="4" id="KW-0472">Membrane</keyword>
<reference evidence="9" key="1">
    <citation type="submission" date="2020-01" db="EMBL/GenBank/DDBJ databases">
        <authorList>
            <person name="Seo Y.L."/>
        </authorList>
    </citation>
    <scope>NUCLEOTIDE SEQUENCE</scope>
    <source>
        <strain evidence="9">R11</strain>
    </source>
</reference>
<accession>A0A965ZKN0</accession>
<sequence length="569" mass="63378">MKYNKSSYVKYLLIMISGMSALSACKKDLLNVTPTDRISTAAIESDTTIFEAYVTNRYIGAKLQDKEGDGSNPGFGRGFEYSMWSSVTDESIYNNDDNTWLMQRGQLAPENLGIAGVLWGRSYRSIRECNYALSVLPKLSMSAGHKTHLEGELKFIRAFRYQDLIRNYGGVVLMGDQVVDLTDNLQDPALYKRASLSDCMKYVYAQLDDAASKLPVDNSGTWQLGRATKGAALALKSRLTLYAASPLYNVGTWQDAVTAAQAVISLNKYGIYQGGYGNLFLTNETNEAIFERLYTKNAPHTALEIANGPNGYGGWAGNSPLQNLVDDYEMDNGKPITDPTSGYNASTPYVHRDPRFSMTVLYNGSSYRGSTVDSYLPGGKDSNDGPSNWNTTKTGYYLRKFENDAYPLENPWGNSGFQPWIYFRYAEILLNFAEAANEAYGPDAIPAGSSFSAAQAVNMIRSRTGVNMPALPAGLSQSQMRDAVRYERRVELAFEEHRYYDVRRWKIADVTENKPAAGVIITKKSDGTFTYTPKVALDGRLFLQQHYWLPIPRTEIQASNNQLQQNPGY</sequence>
<feature type="signal peptide" evidence="6">
    <location>
        <begin position="1"/>
        <end position="23"/>
    </location>
</feature>
<keyword evidence="3 6" id="KW-0732">Signal</keyword>
<dbReference type="InterPro" id="IPR033985">
    <property type="entry name" value="SusD-like_N"/>
</dbReference>
<dbReference type="GO" id="GO:0009279">
    <property type="term" value="C:cell outer membrane"/>
    <property type="evidence" value="ECO:0007669"/>
    <property type="project" value="UniProtKB-SubCell"/>
</dbReference>
<evidence type="ECO:0000256" key="3">
    <source>
        <dbReference type="ARBA" id="ARBA00022729"/>
    </source>
</evidence>
<dbReference type="AlphaFoldDB" id="A0A965ZKN0"/>